<dbReference type="OrthoDB" id="431068at2759"/>
<evidence type="ECO:0000256" key="2">
    <source>
        <dbReference type="ARBA" id="ARBA00022884"/>
    </source>
</evidence>
<organism evidence="6 7">
    <name type="scientific">Tetranychus urticae</name>
    <name type="common">Two-spotted spider mite</name>
    <dbReference type="NCBI Taxonomy" id="32264"/>
    <lineage>
        <taxon>Eukaryota</taxon>
        <taxon>Metazoa</taxon>
        <taxon>Ecdysozoa</taxon>
        <taxon>Arthropoda</taxon>
        <taxon>Chelicerata</taxon>
        <taxon>Arachnida</taxon>
        <taxon>Acari</taxon>
        <taxon>Acariformes</taxon>
        <taxon>Trombidiformes</taxon>
        <taxon>Prostigmata</taxon>
        <taxon>Eleutherengona</taxon>
        <taxon>Raphignathae</taxon>
        <taxon>Tetranychoidea</taxon>
        <taxon>Tetranychidae</taxon>
        <taxon>Tetranychus</taxon>
    </lineage>
</organism>
<dbReference type="GO" id="GO:0003723">
    <property type="term" value="F:RNA binding"/>
    <property type="evidence" value="ECO:0007669"/>
    <property type="project" value="UniProtKB-UniRule"/>
</dbReference>
<feature type="region of interest" description="Disordered" evidence="4">
    <location>
        <begin position="202"/>
        <end position="249"/>
    </location>
</feature>
<reference evidence="6" key="2">
    <citation type="submission" date="2015-06" db="UniProtKB">
        <authorList>
            <consortium name="EnsemblMetazoa"/>
        </authorList>
    </citation>
    <scope>IDENTIFICATION</scope>
</reference>
<dbReference type="SUPFAM" id="SSF54928">
    <property type="entry name" value="RNA-binding domain, RBD"/>
    <property type="match status" value="3"/>
</dbReference>
<protein>
    <recommendedName>
        <fullName evidence="5">RRM domain-containing protein</fullName>
    </recommendedName>
</protein>
<dbReference type="InterPro" id="IPR012677">
    <property type="entry name" value="Nucleotide-bd_a/b_plait_sf"/>
</dbReference>
<dbReference type="Gene3D" id="3.30.70.330">
    <property type="match status" value="3"/>
</dbReference>
<dbReference type="eggNOG" id="KOG4211">
    <property type="taxonomic scope" value="Eukaryota"/>
</dbReference>
<dbReference type="Pfam" id="PF00076">
    <property type="entry name" value="RRM_1"/>
    <property type="match status" value="3"/>
</dbReference>
<dbReference type="SMART" id="SM00360">
    <property type="entry name" value="RRM"/>
    <property type="match status" value="3"/>
</dbReference>
<sequence length="471" mass="53338">MSESPRDKILRLRGLPWQATREDVVSFFSDCRIKKGVNGVYMTLSALGRPSGEAYVEMESEEDVSKGLEKHKKNMGSRYIEVFTSTRKEMDWSLRKNGPTKTDIDPALDGYVRLRGLPFDCTKADIHEFFRGLSIARDGVVLPVDHQGRSSGEAYVQFTSRETADKAMGKHKEKIGHRYIEIFKSSPHEFLAIRNQQQGFMVDSRPSHSGRSGGGYGSSDNYGSHDPPHPPSKRNYYLSSNRSAPYDRNYNNRYQSGGYWGSGSSRPPLSELGFRRPYSAAMDDSDRGSNKRFARRDSEPDSSYWDKYEPSRHMVHMRGLPYKATEEDIEKFFLPYVPIFIKILFDDLGRPSGEADVEFSTHEEASGAMSKDKSNMELRYIELFLRSRPSSSSDQSYQSNQGDSSDHSFTFAQRYSNSTHRPAPAHSYTPNNYSGFGSGSGSGYHSGHSGNYRMGSSNQMSMREFLSERTK</sequence>
<evidence type="ECO:0000259" key="5">
    <source>
        <dbReference type="PROSITE" id="PS50102"/>
    </source>
</evidence>
<dbReference type="PANTHER" id="PTHR13976">
    <property type="entry name" value="HETEROGENEOUS NUCLEAR RIBONUCLEOPROTEIN-RELATED"/>
    <property type="match status" value="1"/>
</dbReference>
<dbReference type="STRING" id="32264.T1KJT6"/>
<dbReference type="PROSITE" id="PS50102">
    <property type="entry name" value="RRM"/>
    <property type="match status" value="3"/>
</dbReference>
<dbReference type="HOGENOM" id="CLU_032003_1_0_1"/>
<dbReference type="OMA" id="TRFFSEC"/>
<keyword evidence="7" id="KW-1185">Reference proteome</keyword>
<dbReference type="InterPro" id="IPR035979">
    <property type="entry name" value="RBD_domain_sf"/>
</dbReference>
<keyword evidence="2 3" id="KW-0694">RNA-binding</keyword>
<feature type="region of interest" description="Disordered" evidence="4">
    <location>
        <begin position="415"/>
        <end position="471"/>
    </location>
</feature>
<dbReference type="EMBL" id="CAEY01000168">
    <property type="status" value="NOT_ANNOTATED_CDS"/>
    <property type="molecule type" value="Genomic_DNA"/>
</dbReference>
<dbReference type="EnsemblMetazoa" id="tetur13g01170.1">
    <property type="protein sequence ID" value="tetur13g01170.1"/>
    <property type="gene ID" value="tetur13g01170"/>
</dbReference>
<proteinExistence type="predicted"/>
<feature type="domain" description="RRM" evidence="5">
    <location>
        <begin position="8"/>
        <end position="87"/>
    </location>
</feature>
<evidence type="ECO:0000256" key="4">
    <source>
        <dbReference type="SAM" id="MobiDB-lite"/>
    </source>
</evidence>
<gene>
    <name evidence="6" type="primary">107364722</name>
</gene>
<feature type="compositionally biased region" description="Polar residues" evidence="4">
    <location>
        <begin position="237"/>
        <end position="249"/>
    </location>
</feature>
<accession>T1KJT6</accession>
<dbReference type="InterPro" id="IPR000504">
    <property type="entry name" value="RRM_dom"/>
</dbReference>
<reference evidence="7" key="1">
    <citation type="submission" date="2011-08" db="EMBL/GenBank/DDBJ databases">
        <authorList>
            <person name="Rombauts S."/>
        </authorList>
    </citation>
    <scope>NUCLEOTIDE SEQUENCE</scope>
    <source>
        <strain evidence="7">London</strain>
    </source>
</reference>
<evidence type="ECO:0000313" key="6">
    <source>
        <dbReference type="EnsemblMetazoa" id="tetur13g01170.1"/>
    </source>
</evidence>
<dbReference type="Proteomes" id="UP000015104">
    <property type="component" value="Unassembled WGS sequence"/>
</dbReference>
<evidence type="ECO:0000256" key="3">
    <source>
        <dbReference type="PROSITE-ProRule" id="PRU00176"/>
    </source>
</evidence>
<evidence type="ECO:0000313" key="7">
    <source>
        <dbReference type="Proteomes" id="UP000015104"/>
    </source>
</evidence>
<name>T1KJT6_TETUR</name>
<feature type="compositionally biased region" description="Basic and acidic residues" evidence="4">
    <location>
        <begin position="284"/>
        <end position="307"/>
    </location>
</feature>
<feature type="domain" description="RRM" evidence="5">
    <location>
        <begin position="110"/>
        <end position="187"/>
    </location>
</feature>
<keyword evidence="1" id="KW-0677">Repeat</keyword>
<dbReference type="InterPro" id="IPR050666">
    <property type="entry name" value="ESRP"/>
</dbReference>
<dbReference type="AlphaFoldDB" id="T1KJT6"/>
<dbReference type="KEGG" id="tut:107364722"/>
<evidence type="ECO:0000256" key="1">
    <source>
        <dbReference type="ARBA" id="ARBA00022737"/>
    </source>
</evidence>
<feature type="region of interest" description="Disordered" evidence="4">
    <location>
        <begin position="280"/>
        <end position="307"/>
    </location>
</feature>
<feature type="domain" description="RRM" evidence="5">
    <location>
        <begin position="313"/>
        <end position="388"/>
    </location>
</feature>
<dbReference type="CDD" id="cd12503">
    <property type="entry name" value="RRM1_hnRNPH_GRSF1_like"/>
    <property type="match status" value="1"/>
</dbReference>